<sequence>MKKIYCFVIVMLMTFNLVFAQNKFLPFVKKHLKSSDQSTKAILPKRDVKTLADGSIEVTYYFKGAEMIEKNVKGDPYHFLQIKGFGQLGQVGAPALPMRNDPFGLSKSDIPKVVLISSNFIEYENILIHPTLDPPIDTEGAPEPQFKKDVKVYNKDAYYPSSNVSIVMNQQMRDIRLTSVRVCPVQYNPKKKILRVYSKITYRLLKNSKSTYSSLDKSILESLQTNLLNASQLKKSIQKKSHDTENPSKDYIIITHSSFNQAAQKLAAWKANLGYTVEIISQDQWTSAQVRKAISDRYHQWNPKPNYYVIVGDVQFVPSMHFKALQGEDFVSDLYYACMDGDTDFTPDMARGRISVKSADQANAVIDKIINYEKNPVQDENFYENGLNCAQFQDNERNGYANRRFCHTSEDIRSYVRQQGYDVERIYYADSGVNPTHFNNGFFSNGEAIPNELLKANGFDWDGDAEDIIRSINQGKFYVLHRDHGYAGGTGWAHPEFVKGQMRRLHNGNKLPVVFSINCHTGEFSLDECFAEKFLRIKNGGAVAVFGASYYSMSGPNDGLAIGMFESIWPAPGILPSFGRGSSAVNPPAQGFNHSTTKLGDVLNLGLLRMNQTWAPSNSYLVYTYRLFHLFGDPAMRMWTKKPTEITATLPSKVALGYTTTEVQNINIENALVTLTIDGKLITKQRSREGNATLRFEAIKDGREAVITISKENCRPVVKKYTLQEKAPVANLRIVETMPIIGNSAIVHFTSECEGEVTNYLWSFGTEEIEFLENTTASSQNPVVRYLSRGTYTVSLKATNPYGKDTHTVQGAVQIIEGTPSSYCQNNTKYLSKDYGFGIYKVQIGDKYVSSGSSYTDEGYKNFTTKGIFEIDTKEVAVRVTVGTKYSENIAIYVDRNNDGTFSTNEQMAYKGGVVGNTILKFVVDEKFLGNQNLRMRVMSDYYRNVIKEPCQDLGYGQAEDYLIKVSSSLPTVETIEQVEVYEDHSIVGMRILATGGSNIIEQGVVVSQNEQPTIADLKYDAPKPYKLAARVEITGLKSNTKYYARAFARNSSGINYGATVTLITKKQIKKAPKYHVTRFVETTHHKNEVSLSWSSNSSNIPDGHVIKWGTSLNDIADPIDGYEDVEKTVFTLKDQTEITITELEEDTRYYFKIYPFNNRGKDIRYLVNASVPTTSVKTSKSTSYNSLSGNGIVGIEQVRFNLINNSQQRSAGYNNYRIQSTAVENGRTYPLEITVNNIYVDKFWTTAWIDWNDNGSFEASERYDMGEVSGERKTLTKNITVPQRLDASHFAMRIIYAWNRNSIVPSGSLRYFNAEDYTIKVKRSENILFHNIDNLPNNKEIKIDIYPNPATSKIHIVLKESPKSRIKADIIDVTGNAKYSIFLDKKDNIIPLNLPKGIYFIRIKENNRYSLHKLIIK</sequence>
<name>A0AC61NJW8_9BACT</name>
<accession>A0AC61NJW8</accession>
<keyword evidence="2" id="KW-1185">Reference proteome</keyword>
<gene>
    <name evidence="1" type="ORF">K4L44_01620</name>
</gene>
<protein>
    <submittedName>
        <fullName evidence="1">T9SS type A sorting domain-containing protein</fullName>
    </submittedName>
</protein>
<organism evidence="1 2">
    <name type="scientific">Halosquirtibacter laminarini</name>
    <dbReference type="NCBI Taxonomy" id="3374600"/>
    <lineage>
        <taxon>Bacteria</taxon>
        <taxon>Pseudomonadati</taxon>
        <taxon>Bacteroidota</taxon>
        <taxon>Bacteroidia</taxon>
        <taxon>Marinilabiliales</taxon>
        <taxon>Prolixibacteraceae</taxon>
        <taxon>Halosquirtibacter</taxon>
    </lineage>
</organism>
<evidence type="ECO:0000313" key="1">
    <source>
        <dbReference type="EMBL" id="QZE14595.1"/>
    </source>
</evidence>
<dbReference type="Proteomes" id="UP000826212">
    <property type="component" value="Chromosome"/>
</dbReference>
<reference evidence="1" key="1">
    <citation type="submission" date="2021-08" db="EMBL/GenBank/DDBJ databases">
        <title>Novel anaerobic bacterium isolated from sea squirt in East Sea, Republic of Korea.</title>
        <authorList>
            <person name="Nguyen T.H."/>
            <person name="Li Z."/>
            <person name="Lee Y.-J."/>
            <person name="Ko J."/>
            <person name="Kim S.-G."/>
        </authorList>
    </citation>
    <scope>NUCLEOTIDE SEQUENCE</scope>
    <source>
        <strain evidence="1">KCTC 25031</strain>
    </source>
</reference>
<evidence type="ECO:0000313" key="2">
    <source>
        <dbReference type="Proteomes" id="UP000826212"/>
    </source>
</evidence>
<proteinExistence type="predicted"/>
<dbReference type="EMBL" id="CP081303">
    <property type="protein sequence ID" value="QZE14595.1"/>
    <property type="molecule type" value="Genomic_DNA"/>
</dbReference>